<sequence>MRSVDAPAVDAGSLLVERRHLDLCRLASAL</sequence>
<evidence type="ECO:0000313" key="1">
    <source>
        <dbReference type="EMBL" id="NYI08151.1"/>
    </source>
</evidence>
<evidence type="ECO:0000313" key="2">
    <source>
        <dbReference type="Proteomes" id="UP000567795"/>
    </source>
</evidence>
<protein>
    <submittedName>
        <fullName evidence="1">Uncharacterized protein</fullName>
    </submittedName>
</protein>
<dbReference type="Proteomes" id="UP000567795">
    <property type="component" value="Unassembled WGS sequence"/>
</dbReference>
<name>A0A853AC54_9ACTN</name>
<keyword evidence="2" id="KW-1185">Reference proteome</keyword>
<accession>A0A853AC54</accession>
<dbReference type="InterPro" id="IPR049979">
    <property type="entry name" value="Cys_resp_CS_actino"/>
</dbReference>
<dbReference type="EMBL" id="JACBZD010000002">
    <property type="protein sequence ID" value="NYI08151.1"/>
    <property type="molecule type" value="Genomic_DNA"/>
</dbReference>
<dbReference type="AlphaFoldDB" id="A0A853AC54"/>
<reference evidence="1 2" key="1">
    <citation type="submission" date="2020-07" db="EMBL/GenBank/DDBJ databases">
        <title>Sequencing the genomes of 1000 actinobacteria strains.</title>
        <authorList>
            <person name="Klenk H.-P."/>
        </authorList>
    </citation>
    <scope>NUCLEOTIDE SEQUENCE [LARGE SCALE GENOMIC DNA]</scope>
    <source>
        <strain evidence="1 2">DSM 42178</strain>
    </source>
</reference>
<dbReference type="RefSeq" id="WP_312892863.1">
    <property type="nucleotide sequence ID" value="NZ_JACBZD010000002.1"/>
</dbReference>
<gene>
    <name evidence="1" type="ORF">FHU37_005180</name>
</gene>
<dbReference type="NCBIfam" id="NF042934">
    <property type="entry name" value="cis_reg_atten"/>
    <property type="match status" value="1"/>
</dbReference>
<organism evidence="1 2">
    <name type="scientific">Allostreptomyces psammosilenae</name>
    <dbReference type="NCBI Taxonomy" id="1892865"/>
    <lineage>
        <taxon>Bacteria</taxon>
        <taxon>Bacillati</taxon>
        <taxon>Actinomycetota</taxon>
        <taxon>Actinomycetes</taxon>
        <taxon>Kitasatosporales</taxon>
        <taxon>Streptomycetaceae</taxon>
        <taxon>Allostreptomyces</taxon>
    </lineage>
</organism>
<comment type="caution">
    <text evidence="1">The sequence shown here is derived from an EMBL/GenBank/DDBJ whole genome shotgun (WGS) entry which is preliminary data.</text>
</comment>
<proteinExistence type="predicted"/>